<organism evidence="3 4">
    <name type="scientific">Nonomuraea turkmeniaca</name>
    <dbReference type="NCBI Taxonomy" id="103838"/>
    <lineage>
        <taxon>Bacteria</taxon>
        <taxon>Bacillati</taxon>
        <taxon>Actinomycetota</taxon>
        <taxon>Actinomycetes</taxon>
        <taxon>Streptosporangiales</taxon>
        <taxon>Streptosporangiaceae</taxon>
        <taxon>Nonomuraea</taxon>
    </lineage>
</organism>
<feature type="compositionally biased region" description="Pro residues" evidence="1">
    <location>
        <begin position="152"/>
        <end position="161"/>
    </location>
</feature>
<comment type="caution">
    <text evidence="3">The sequence shown here is derived from an EMBL/GenBank/DDBJ whole genome shotgun (WGS) entry which is preliminary data.</text>
</comment>
<accession>A0A5S4F9G7</accession>
<evidence type="ECO:0000256" key="1">
    <source>
        <dbReference type="SAM" id="MobiDB-lite"/>
    </source>
</evidence>
<evidence type="ECO:0000313" key="4">
    <source>
        <dbReference type="Proteomes" id="UP000309128"/>
    </source>
</evidence>
<feature type="domain" description="Hemerythrin-like" evidence="2">
    <location>
        <begin position="7"/>
        <end position="126"/>
    </location>
</feature>
<dbReference type="Pfam" id="PF01814">
    <property type="entry name" value="Hemerythrin"/>
    <property type="match status" value="1"/>
</dbReference>
<dbReference type="PANTHER" id="PTHR35585:SF1">
    <property type="entry name" value="HHE DOMAIN PROTEIN (AFU_ORTHOLOGUE AFUA_4G00730)"/>
    <property type="match status" value="1"/>
</dbReference>
<evidence type="ECO:0000313" key="3">
    <source>
        <dbReference type="EMBL" id="TMR12913.1"/>
    </source>
</evidence>
<evidence type="ECO:0000259" key="2">
    <source>
        <dbReference type="Pfam" id="PF01814"/>
    </source>
</evidence>
<dbReference type="CDD" id="cd12108">
    <property type="entry name" value="Hr-like"/>
    <property type="match status" value="1"/>
</dbReference>
<dbReference type="EMBL" id="VCKY01000128">
    <property type="protein sequence ID" value="TMR12913.1"/>
    <property type="molecule type" value="Genomic_DNA"/>
</dbReference>
<dbReference type="PANTHER" id="PTHR35585">
    <property type="entry name" value="HHE DOMAIN PROTEIN (AFU_ORTHOLOGUE AFUA_4G00730)"/>
    <property type="match status" value="1"/>
</dbReference>
<name>A0A5S4F9G7_9ACTN</name>
<dbReference type="Gene3D" id="1.20.120.520">
    <property type="entry name" value="nmb1532 protein domain like"/>
    <property type="match status" value="1"/>
</dbReference>
<dbReference type="AlphaFoldDB" id="A0A5S4F9G7"/>
<dbReference type="Proteomes" id="UP000309128">
    <property type="component" value="Unassembled WGS sequence"/>
</dbReference>
<protein>
    <submittedName>
        <fullName evidence="3">Hemerythrin domain-containing protein</fullName>
    </submittedName>
</protein>
<gene>
    <name evidence="3" type="ORF">ETD86_31740</name>
</gene>
<feature type="region of interest" description="Disordered" evidence="1">
    <location>
        <begin position="138"/>
        <end position="173"/>
    </location>
</feature>
<reference evidence="3 4" key="1">
    <citation type="submission" date="2019-05" db="EMBL/GenBank/DDBJ databases">
        <title>Draft genome sequence of Nonomuraea turkmeniaca DSM 43926.</title>
        <authorList>
            <person name="Saricaoglu S."/>
            <person name="Isik K."/>
        </authorList>
    </citation>
    <scope>NUCLEOTIDE SEQUENCE [LARGE SCALE GENOMIC DNA]</scope>
    <source>
        <strain evidence="3 4">DSM 43926</strain>
    </source>
</reference>
<dbReference type="InterPro" id="IPR012312">
    <property type="entry name" value="Hemerythrin-like"/>
</dbReference>
<proteinExistence type="predicted"/>
<dbReference type="OrthoDB" id="9793637at2"/>
<keyword evidence="4" id="KW-1185">Reference proteome</keyword>
<sequence>MNQQQDVIEVLVTDHREVEQMFTELEQLAGGTDDQAKTLAEQVVIELVRHAVAEEEYLYPTVRDHVPDGGPLADQELSEHAEAEQTMKQLERLGPSDADFWPTLARLMQQIRHHIQGEENDLFPRLRQACPPEQLTELGGKVQRAKKMAPTRPHPAAPDTPPANKLLAPGTGLVDRLRDALTGRGRS</sequence>